<reference evidence="3" key="1">
    <citation type="submission" date="2016-10" db="EMBL/GenBank/DDBJ databases">
        <authorList>
            <person name="Varghese N."/>
            <person name="Submissions S."/>
        </authorList>
    </citation>
    <scope>NUCLEOTIDE SEQUENCE [LARGE SCALE GENOMIC DNA]</scope>
    <source>
        <strain evidence="3">CGMCC 1.8711</strain>
    </source>
</reference>
<evidence type="ECO:0000313" key="2">
    <source>
        <dbReference type="EMBL" id="SFR34155.1"/>
    </source>
</evidence>
<name>A0A1I6FW15_9EURY</name>
<feature type="region of interest" description="Disordered" evidence="1">
    <location>
        <begin position="704"/>
        <end position="730"/>
    </location>
</feature>
<feature type="compositionally biased region" description="Polar residues" evidence="1">
    <location>
        <begin position="121"/>
        <end position="132"/>
    </location>
</feature>
<dbReference type="OrthoDB" id="308493at2157"/>
<proteinExistence type="predicted"/>
<feature type="compositionally biased region" description="Low complexity" evidence="1">
    <location>
        <begin position="11"/>
        <end position="23"/>
    </location>
</feature>
<feature type="compositionally biased region" description="Basic and acidic residues" evidence="1">
    <location>
        <begin position="261"/>
        <end position="271"/>
    </location>
</feature>
<dbReference type="RefSeq" id="WP_139229669.1">
    <property type="nucleotide sequence ID" value="NZ_FOYS01000001.1"/>
</dbReference>
<feature type="compositionally biased region" description="Gly residues" evidence="1">
    <location>
        <begin position="1"/>
        <end position="10"/>
    </location>
</feature>
<feature type="compositionally biased region" description="Polar residues" evidence="1">
    <location>
        <begin position="272"/>
        <end position="282"/>
    </location>
</feature>
<sequence>MRPSGGGSSSSGGSSSGSRNRSSGGSGGGGSSPSSGGSDPSPDPPGRQTNDPIRPSGGGGGGGSSSNGNSGGSSNGGNSPSPDPQPKSSDPPGRQTDDPFAEGGPSSPDDPGRPRRRPSRNQQPSGTQSDSRSAPEPDTPQVVNRSDLDVDNSAVQYQINQQRGAIERQYGDQLDGDDYQFVIKDSGNVDVRLTDSGRDKLQDQAEMNLVNERVREEVDGDVRSTDVREATEGGYVATVKTADGRTVTRRFVFNEDAAQEFRRRANERREPTTGSQADTTLSSRREPRVSGGGIATNGDAREEQYLREGQMAQDEILERVGATDNDSQLPDDIREEKRQKIARDVGVDPSMVRITGVENGKVRAKVLSEDEARRERERFGDVDWSFGLGGDEDEVEQFLSEQADGYDRFADGVVDANEKYGPTQVITRESYDAVDDYLPEWAQNRLESSTDGRTKAEEFQSGIVAGAVQLGNVPRVAGGVLEAGEFVKYGAEEAAAGRGGDFVTQTLGAGEAAGVSLVDRFKAKPSNTIGQGVGSLAVSAGALGAASKAGKAGTAARYAVQPGEELASSVATRVASRSATGQRFLDAVPGGRIDNEEIAMAATSKLSRTIGRTKRDFVNKFAESEAEKLQQFVRSDNDRAQLQLGGPRRAETRDEPDVVSGEDIDAPRDDRSELARQAQEQVEYETAERYGPEVRDSVPEFQQRRTFEPGPGADSTQDIGRGVERPATEPELNEWDYPLGRTVEENFRQSQALKRVPEDDLRQMLAKQERTDPAAEAAELRRRAERVRLEENMRALRNQREPTGAEVTVDDRQRESLLEQSQRELDQVTDLTARAETRVGERGRTDTRVGTRGRPTELERVGQPEVEMVAEFERLQEMEQERLTELTTETRVDPTFEAARVEQERESELERMWEREQERERERFDEAASDQTRRNQFWDTDIWQNTWRTGIADVEDLWSQEFGGR</sequence>
<feature type="compositionally biased region" description="Low complexity" evidence="1">
    <location>
        <begin position="76"/>
        <end position="92"/>
    </location>
</feature>
<evidence type="ECO:0000313" key="3">
    <source>
        <dbReference type="Proteomes" id="UP000243250"/>
    </source>
</evidence>
<evidence type="ECO:0000256" key="1">
    <source>
        <dbReference type="SAM" id="MobiDB-lite"/>
    </source>
</evidence>
<feature type="region of interest" description="Disordered" evidence="1">
    <location>
        <begin position="1"/>
        <end position="151"/>
    </location>
</feature>
<accession>A0A1I6FW15</accession>
<dbReference type="STRING" id="555875.SAMN04488124_0414"/>
<dbReference type="EMBL" id="FOYS01000001">
    <property type="protein sequence ID" value="SFR34155.1"/>
    <property type="molecule type" value="Genomic_DNA"/>
</dbReference>
<dbReference type="Proteomes" id="UP000243250">
    <property type="component" value="Unassembled WGS sequence"/>
</dbReference>
<feature type="region of interest" description="Disordered" evidence="1">
    <location>
        <begin position="636"/>
        <end position="673"/>
    </location>
</feature>
<feature type="compositionally biased region" description="Basic and acidic residues" evidence="1">
    <location>
        <begin position="883"/>
        <end position="926"/>
    </location>
</feature>
<organism evidence="2 3">
    <name type="scientific">Halogeometricum limi</name>
    <dbReference type="NCBI Taxonomy" id="555875"/>
    <lineage>
        <taxon>Archaea</taxon>
        <taxon>Methanobacteriati</taxon>
        <taxon>Methanobacteriota</taxon>
        <taxon>Stenosarchaea group</taxon>
        <taxon>Halobacteria</taxon>
        <taxon>Halobacteriales</taxon>
        <taxon>Haloferacaceae</taxon>
        <taxon>Halogeometricum</taxon>
    </lineage>
</organism>
<feature type="region of interest" description="Disordered" evidence="1">
    <location>
        <begin position="261"/>
        <end position="297"/>
    </location>
</feature>
<feature type="compositionally biased region" description="Gly residues" evidence="1">
    <location>
        <begin position="56"/>
        <end position="75"/>
    </location>
</feature>
<gene>
    <name evidence="2" type="ORF">SAMN04488124_0414</name>
</gene>
<keyword evidence="3" id="KW-1185">Reference proteome</keyword>
<feature type="region of interest" description="Disordered" evidence="1">
    <location>
        <begin position="883"/>
        <end position="931"/>
    </location>
</feature>
<protein>
    <submittedName>
        <fullName evidence="2">Uncharacterized protein</fullName>
    </submittedName>
</protein>
<dbReference type="AlphaFoldDB" id="A0A1I6FW15"/>